<accession>A0AAW0L5F6</accession>
<dbReference type="AlphaFoldDB" id="A0AAW0L5F6"/>
<dbReference type="PANTHER" id="PTHR47936:SF1">
    <property type="entry name" value="PENTATRICOPEPTIDE REPEAT-CONTAINING PROTEIN GUN1, CHLOROPLASTIC"/>
    <property type="match status" value="1"/>
</dbReference>
<dbReference type="Gene3D" id="1.25.40.10">
    <property type="entry name" value="Tetratricopeptide repeat domain"/>
    <property type="match status" value="4"/>
</dbReference>
<feature type="non-terminal residue" evidence="4">
    <location>
        <position position="503"/>
    </location>
</feature>
<evidence type="ECO:0000313" key="4">
    <source>
        <dbReference type="EMBL" id="KAK7846667.1"/>
    </source>
</evidence>
<name>A0AAW0L5F6_QUESU</name>
<feature type="repeat" description="PPR" evidence="3">
    <location>
        <begin position="298"/>
        <end position="332"/>
    </location>
</feature>
<evidence type="ECO:0000256" key="2">
    <source>
        <dbReference type="ARBA" id="ARBA00022737"/>
    </source>
</evidence>
<dbReference type="GO" id="GO:0009507">
    <property type="term" value="C:chloroplast"/>
    <property type="evidence" value="ECO:0007669"/>
    <property type="project" value="TreeGrafter"/>
</dbReference>
<dbReference type="PANTHER" id="PTHR47936">
    <property type="entry name" value="PPR_LONG DOMAIN-CONTAINING PROTEIN"/>
    <property type="match status" value="1"/>
</dbReference>
<feature type="repeat" description="PPR" evidence="3">
    <location>
        <begin position="263"/>
        <end position="297"/>
    </location>
</feature>
<proteinExistence type="inferred from homology"/>
<dbReference type="Pfam" id="PF13812">
    <property type="entry name" value="PPR_3"/>
    <property type="match status" value="1"/>
</dbReference>
<reference evidence="4 5" key="1">
    <citation type="journal article" date="2018" name="Sci. Data">
        <title>The draft genome sequence of cork oak.</title>
        <authorList>
            <person name="Ramos A.M."/>
            <person name="Usie A."/>
            <person name="Barbosa P."/>
            <person name="Barros P.M."/>
            <person name="Capote T."/>
            <person name="Chaves I."/>
            <person name="Simoes F."/>
            <person name="Abreu I."/>
            <person name="Carrasquinho I."/>
            <person name="Faro C."/>
            <person name="Guimaraes J.B."/>
            <person name="Mendonca D."/>
            <person name="Nobrega F."/>
            <person name="Rodrigues L."/>
            <person name="Saibo N.J.M."/>
            <person name="Varela M.C."/>
            <person name="Egas C."/>
            <person name="Matos J."/>
            <person name="Miguel C.M."/>
            <person name="Oliveira M.M."/>
            <person name="Ricardo C.P."/>
            <person name="Goncalves S."/>
        </authorList>
    </citation>
    <scope>NUCLEOTIDE SEQUENCE [LARGE SCALE GENOMIC DNA]</scope>
    <source>
        <strain evidence="5">cv. HL8</strain>
    </source>
</reference>
<feature type="repeat" description="PPR" evidence="3">
    <location>
        <begin position="409"/>
        <end position="443"/>
    </location>
</feature>
<keyword evidence="2" id="KW-0677">Repeat</keyword>
<comment type="similarity">
    <text evidence="1">Belongs to the PPR family. P subfamily.</text>
</comment>
<dbReference type="GO" id="GO:0010019">
    <property type="term" value="P:chloroplast-nucleus signaling pathway"/>
    <property type="evidence" value="ECO:0007669"/>
    <property type="project" value="TreeGrafter"/>
</dbReference>
<evidence type="ECO:0000256" key="1">
    <source>
        <dbReference type="ARBA" id="ARBA00007626"/>
    </source>
</evidence>
<dbReference type="Proteomes" id="UP000237347">
    <property type="component" value="Unassembled WGS sequence"/>
</dbReference>
<evidence type="ECO:0000313" key="5">
    <source>
        <dbReference type="Proteomes" id="UP000237347"/>
    </source>
</evidence>
<feature type="repeat" description="PPR" evidence="3">
    <location>
        <begin position="228"/>
        <end position="262"/>
    </location>
</feature>
<keyword evidence="5" id="KW-1185">Reference proteome</keyword>
<sequence>MNLIEGVIGFLLSKMLLFLRTLFHVGRRASHRVSPFTVSSSHGSLTVCPWIWFTTFLCIIRYPFASKSNPSYFFDDINKELVRTIIQQEQWDGNNRILSLFDSALAPIWVSKVLVELKGDPKLACRFFKWAGTRIGFRHTTESYCVLIHILFYKRMYSDAHEIMRELVLLRWVLPGCDVFDVLWSTRNVCVPGFGVFDALFSVLVEVGMLEEASECFLRMKNYRVLPKTRSCNALLHGLSKSGKGELSRKFFKEMIGAGIKPSVFTYNIMIDYMCKEGDLGAARSLFQQMKQMGLVPDSVTYNSLIDGHGKVGLLDESVCIFEEMKDVGCEPDAGVIPNQKTYTALFHGYIKAQKMESAMHILKEMKEKSIKPDILLYGTIIWCLCCQNKLEECELVIGEMKGFGLSTNHFICTTLMDAYFKAGKTTEALNLLQEMQDLSIEINVQQARKFLDEMIGKGIIPDEILCICLLRKYYELGNMDEAIDLQNEMVNRGLLTRSGDLE</sequence>
<dbReference type="InterPro" id="IPR011990">
    <property type="entry name" value="TPR-like_helical_dom_sf"/>
</dbReference>
<feature type="repeat" description="PPR" evidence="3">
    <location>
        <begin position="463"/>
        <end position="497"/>
    </location>
</feature>
<organism evidence="4 5">
    <name type="scientific">Quercus suber</name>
    <name type="common">Cork oak</name>
    <dbReference type="NCBI Taxonomy" id="58331"/>
    <lineage>
        <taxon>Eukaryota</taxon>
        <taxon>Viridiplantae</taxon>
        <taxon>Streptophyta</taxon>
        <taxon>Embryophyta</taxon>
        <taxon>Tracheophyta</taxon>
        <taxon>Spermatophyta</taxon>
        <taxon>Magnoliopsida</taxon>
        <taxon>eudicotyledons</taxon>
        <taxon>Gunneridae</taxon>
        <taxon>Pentapetalae</taxon>
        <taxon>rosids</taxon>
        <taxon>fabids</taxon>
        <taxon>Fagales</taxon>
        <taxon>Fagaceae</taxon>
        <taxon>Quercus</taxon>
    </lineage>
</organism>
<feature type="repeat" description="PPR" evidence="3">
    <location>
        <begin position="339"/>
        <end position="373"/>
    </location>
</feature>
<dbReference type="PROSITE" id="PS51375">
    <property type="entry name" value="PPR"/>
    <property type="match status" value="6"/>
</dbReference>
<dbReference type="NCBIfam" id="TIGR00756">
    <property type="entry name" value="PPR"/>
    <property type="match status" value="5"/>
</dbReference>
<comment type="caution">
    <text evidence="4">The sequence shown here is derived from an EMBL/GenBank/DDBJ whole genome shotgun (WGS) entry which is preliminary data.</text>
</comment>
<evidence type="ECO:0000256" key="3">
    <source>
        <dbReference type="PROSITE-ProRule" id="PRU00708"/>
    </source>
</evidence>
<gene>
    <name evidence="4" type="ORF">CFP56_007612</name>
</gene>
<dbReference type="EMBL" id="PKMF04000152">
    <property type="protein sequence ID" value="KAK7846667.1"/>
    <property type="molecule type" value="Genomic_DNA"/>
</dbReference>
<protein>
    <submittedName>
        <fullName evidence="4">Pentatricopeptide repeat-containing protein</fullName>
    </submittedName>
</protein>
<dbReference type="Pfam" id="PF01535">
    <property type="entry name" value="PPR"/>
    <property type="match status" value="4"/>
</dbReference>
<dbReference type="Pfam" id="PF13041">
    <property type="entry name" value="PPR_2"/>
    <property type="match status" value="1"/>
</dbReference>
<dbReference type="InterPro" id="IPR002885">
    <property type="entry name" value="PPR_rpt"/>
</dbReference>
<dbReference type="GO" id="GO:0031930">
    <property type="term" value="P:mitochondria-nucleus signaling pathway"/>
    <property type="evidence" value="ECO:0007669"/>
    <property type="project" value="TreeGrafter"/>
</dbReference>